<evidence type="ECO:0000313" key="1">
    <source>
        <dbReference type="EMBL" id="SHF05007.1"/>
    </source>
</evidence>
<reference evidence="2" key="1">
    <citation type="submission" date="2016-11" db="EMBL/GenBank/DDBJ databases">
        <authorList>
            <person name="Varghese N."/>
            <person name="Submissions S."/>
        </authorList>
    </citation>
    <scope>NUCLEOTIDE SEQUENCE [LARGE SCALE GENOMIC DNA]</scope>
    <source>
        <strain evidence="2">DSM 10124</strain>
    </source>
</reference>
<protein>
    <submittedName>
        <fullName evidence="1">Uncharacterized protein</fullName>
    </submittedName>
</protein>
<dbReference type="Proteomes" id="UP000184423">
    <property type="component" value="Unassembled WGS sequence"/>
</dbReference>
<gene>
    <name evidence="1" type="ORF">SAMN02746091_01656</name>
</gene>
<keyword evidence="2" id="KW-1185">Reference proteome</keyword>
<sequence length="229" mass="26953">MSNFINHFEHNDDFDAFEFLSKLKNNLLYDGSIIIIEPGSKEECRDMKLLRNRLINEGVYNLFSPCLSIWEERQNINCSCFTSYSMPIKKPELISFLNEMGLNKNKYKEYVAFNYLVLRTDGLMKYSVCKNKQSYYTIKEVVEGNFEVGKRYNIKGIVKTKSFKNNSFCICDGSVTDRNFWIKIENDAVDEVKELFNRINMGELVNVKKVQFKDNNFILDKKSKLDVFF</sequence>
<dbReference type="EMBL" id="FQVG01000031">
    <property type="protein sequence ID" value="SHF05007.1"/>
    <property type="molecule type" value="Genomic_DNA"/>
</dbReference>
<dbReference type="RefSeq" id="WP_073248968.1">
    <property type="nucleotide sequence ID" value="NZ_FQVG01000031.1"/>
</dbReference>
<proteinExistence type="predicted"/>
<accession>A0A1M4YGY6</accession>
<evidence type="ECO:0000313" key="2">
    <source>
        <dbReference type="Proteomes" id="UP000184423"/>
    </source>
</evidence>
<organism evidence="1 2">
    <name type="scientific">Caloramator proteoclasticus DSM 10124</name>
    <dbReference type="NCBI Taxonomy" id="1121262"/>
    <lineage>
        <taxon>Bacteria</taxon>
        <taxon>Bacillati</taxon>
        <taxon>Bacillota</taxon>
        <taxon>Clostridia</taxon>
        <taxon>Eubacteriales</taxon>
        <taxon>Clostridiaceae</taxon>
        <taxon>Caloramator</taxon>
    </lineage>
</organism>
<name>A0A1M4YGY6_9CLOT</name>
<dbReference type="AlphaFoldDB" id="A0A1M4YGY6"/>